<dbReference type="RefSeq" id="WP_023395598.1">
    <property type="nucleotide sequence ID" value="NZ_ASGZ01000061.1"/>
</dbReference>
<proteinExistence type="predicted"/>
<protein>
    <recommendedName>
        <fullName evidence="1">DUF8009 domain-containing protein</fullName>
    </recommendedName>
</protein>
<gene>
    <name evidence="2" type="ORF">K933_15129</name>
</gene>
<dbReference type="AlphaFoldDB" id="V4HH67"/>
<dbReference type="eggNOG" id="arCOG04661">
    <property type="taxonomic scope" value="Archaea"/>
</dbReference>
<reference evidence="2 3" key="1">
    <citation type="journal article" date="2013" name="Genome Announc.">
        <title>Draft Genome Sequence of 'Candidatus Halobonum tyrrellensis' Strain G22, Isolated from the Hypersaline Waters of Lake Tyrrell, Australia.</title>
        <authorList>
            <person name="Ugalde J.A."/>
            <person name="Narasingarao P."/>
            <person name="Kuo S."/>
            <person name="Podell S."/>
            <person name="Allen E.E."/>
        </authorList>
    </citation>
    <scope>NUCLEOTIDE SEQUENCE [LARGE SCALE GENOMIC DNA]</scope>
    <source>
        <strain evidence="2 3">G22</strain>
    </source>
</reference>
<name>V4HH67_9EURY</name>
<comment type="caution">
    <text evidence="2">The sequence shown here is derived from an EMBL/GenBank/DDBJ whole genome shotgun (WGS) entry which is preliminary data.</text>
</comment>
<dbReference type="Pfam" id="PF26033">
    <property type="entry name" value="DUF8009"/>
    <property type="match status" value="1"/>
</dbReference>
<dbReference type="EMBL" id="ASGZ01000061">
    <property type="protein sequence ID" value="ESP87209.1"/>
    <property type="molecule type" value="Genomic_DNA"/>
</dbReference>
<keyword evidence="3" id="KW-1185">Reference proteome</keyword>
<accession>V4HH67</accession>
<dbReference type="PATRIC" id="fig|1324957.4.peg.3068"/>
<dbReference type="InterPro" id="IPR058322">
    <property type="entry name" value="DUF8009"/>
</dbReference>
<evidence type="ECO:0000313" key="2">
    <source>
        <dbReference type="EMBL" id="ESP87209.1"/>
    </source>
</evidence>
<evidence type="ECO:0000313" key="3">
    <source>
        <dbReference type="Proteomes" id="UP000017840"/>
    </source>
</evidence>
<organism evidence="2 3">
    <name type="scientific">Candidatus Halobonum tyrrellensis G22</name>
    <dbReference type="NCBI Taxonomy" id="1324957"/>
    <lineage>
        <taxon>Archaea</taxon>
        <taxon>Methanobacteriati</taxon>
        <taxon>Methanobacteriota</taxon>
        <taxon>Stenosarchaea group</taxon>
        <taxon>Halobacteria</taxon>
        <taxon>Halobacteriales</taxon>
        <taxon>Haloferacaceae</taxon>
        <taxon>Candidatus Halobonum</taxon>
    </lineage>
</organism>
<sequence>MSDAGSPDPTVVRTLAVTTDDVVAALEARDRNRREAVLRVTPPFSPRMRARLHVAGGEGAYDDEGASPVHLHPRAFVPDEFPRFPGRGAERWRSAIRESLEKRVELDTPAGPHEVRVSFLG</sequence>
<dbReference type="OrthoDB" id="199191at2157"/>
<evidence type="ECO:0000259" key="1">
    <source>
        <dbReference type="Pfam" id="PF26033"/>
    </source>
</evidence>
<dbReference type="Proteomes" id="UP000017840">
    <property type="component" value="Unassembled WGS sequence"/>
</dbReference>
<feature type="domain" description="DUF8009" evidence="1">
    <location>
        <begin position="2"/>
        <end position="87"/>
    </location>
</feature>